<feature type="transmembrane region" description="Helical" evidence="1">
    <location>
        <begin position="55"/>
        <end position="73"/>
    </location>
</feature>
<keyword evidence="1" id="KW-0472">Membrane</keyword>
<feature type="transmembrane region" description="Helical" evidence="1">
    <location>
        <begin position="80"/>
        <end position="99"/>
    </location>
</feature>
<keyword evidence="3" id="KW-1185">Reference proteome</keyword>
<dbReference type="OrthoDB" id="4540541at2"/>
<keyword evidence="1" id="KW-1133">Transmembrane helix</keyword>
<protein>
    <recommendedName>
        <fullName evidence="4">DUF1361 domain-containing protein</fullName>
    </recommendedName>
</protein>
<sequence length="242" mass="26526">MTAPVDLSAVGPSRSTALPYLRALVMVAALAGTTVLTVVLGVTDPEAPLSYPSRFLIWNLFLAWIPLVLAVGFAAVRRRIWLVPIGIAWLAFLPNAPYLVTDLVHLREGYELWRHVLQYGFAAWTGLMLGVVSMRLVHRRLTVEFGSVAGWLAMAATVALCAVGVVIGRFQRWNSWDLIHRPGDVVSATYDWVSTPFSSVQSTGVGIAVAAFLALAYLTMWGYEAIGELRWRTGSRRNPTTG</sequence>
<feature type="transmembrane region" description="Helical" evidence="1">
    <location>
        <begin position="149"/>
        <end position="170"/>
    </location>
</feature>
<evidence type="ECO:0000313" key="2">
    <source>
        <dbReference type="EMBL" id="GED99215.1"/>
    </source>
</evidence>
<comment type="caution">
    <text evidence="2">The sequence shown here is derived from an EMBL/GenBank/DDBJ whole genome shotgun (WGS) entry which is preliminary data.</text>
</comment>
<proteinExistence type="predicted"/>
<evidence type="ECO:0008006" key="4">
    <source>
        <dbReference type="Google" id="ProtNLM"/>
    </source>
</evidence>
<keyword evidence="1" id="KW-0812">Transmembrane</keyword>
<organism evidence="2 3">
    <name type="scientific">Gordonia crocea</name>
    <dbReference type="NCBI Taxonomy" id="589162"/>
    <lineage>
        <taxon>Bacteria</taxon>
        <taxon>Bacillati</taxon>
        <taxon>Actinomycetota</taxon>
        <taxon>Actinomycetes</taxon>
        <taxon>Mycobacteriales</taxon>
        <taxon>Gordoniaceae</taxon>
        <taxon>Gordonia</taxon>
    </lineage>
</organism>
<name>A0A7I9V1D5_9ACTN</name>
<feature type="transmembrane region" description="Helical" evidence="1">
    <location>
        <begin position="20"/>
        <end position="43"/>
    </location>
</feature>
<accession>A0A7I9V1D5</accession>
<dbReference type="Proteomes" id="UP000444980">
    <property type="component" value="Unassembled WGS sequence"/>
</dbReference>
<dbReference type="EMBL" id="BJOU01000017">
    <property type="protein sequence ID" value="GED99215.1"/>
    <property type="molecule type" value="Genomic_DNA"/>
</dbReference>
<dbReference type="Pfam" id="PF07099">
    <property type="entry name" value="DUF1361"/>
    <property type="match status" value="1"/>
</dbReference>
<reference evidence="3" key="1">
    <citation type="submission" date="2019-06" db="EMBL/GenBank/DDBJ databases">
        <title>Gordonia isolated from sludge of a wastewater treatment plant.</title>
        <authorList>
            <person name="Tamura T."/>
            <person name="Aoyama K."/>
            <person name="Kang Y."/>
            <person name="Saito S."/>
            <person name="Akiyama N."/>
            <person name="Yazawa K."/>
            <person name="Gonoi T."/>
            <person name="Mikami Y."/>
        </authorList>
    </citation>
    <scope>NUCLEOTIDE SEQUENCE [LARGE SCALE GENOMIC DNA]</scope>
    <source>
        <strain evidence="3">NBRC 107697</strain>
    </source>
</reference>
<feature type="transmembrane region" description="Helical" evidence="1">
    <location>
        <begin position="119"/>
        <end position="137"/>
    </location>
</feature>
<evidence type="ECO:0000256" key="1">
    <source>
        <dbReference type="SAM" id="Phobius"/>
    </source>
</evidence>
<gene>
    <name evidence="2" type="ORF">nbrc107697_32540</name>
</gene>
<dbReference type="AlphaFoldDB" id="A0A7I9V1D5"/>
<evidence type="ECO:0000313" key="3">
    <source>
        <dbReference type="Proteomes" id="UP000444980"/>
    </source>
</evidence>
<feature type="transmembrane region" description="Helical" evidence="1">
    <location>
        <begin position="204"/>
        <end position="223"/>
    </location>
</feature>
<dbReference type="InterPro" id="IPR009793">
    <property type="entry name" value="DUF1361"/>
</dbReference>